<evidence type="ECO:0000313" key="3">
    <source>
        <dbReference type="EMBL" id="CAA9201296.1"/>
    </source>
</evidence>
<dbReference type="InterPro" id="IPR050249">
    <property type="entry name" value="Pseudomonas-type_ThrB"/>
</dbReference>
<dbReference type="AlphaFoldDB" id="A0A6J4GQL8"/>
<evidence type="ECO:0000313" key="4">
    <source>
        <dbReference type="Proteomes" id="UP000479938"/>
    </source>
</evidence>
<protein>
    <submittedName>
        <fullName evidence="3">Homoserine kinase</fullName>
        <ecNumber evidence="3">2.7.1.39</ecNumber>
    </submittedName>
</protein>
<feature type="domain" description="Aminoglycoside phosphotransferase" evidence="2">
    <location>
        <begin position="39"/>
        <end position="265"/>
    </location>
</feature>
<name>A0A6J4GQL8_9FLAO</name>
<dbReference type="PANTHER" id="PTHR21064:SF6">
    <property type="entry name" value="AMINOGLYCOSIDE PHOSPHOTRANSFERASE DOMAIN-CONTAINING PROTEIN"/>
    <property type="match status" value="1"/>
</dbReference>
<organism evidence="3 4">
    <name type="scientific">Flavobacterium bizetiae</name>
    <dbReference type="NCBI Taxonomy" id="2704140"/>
    <lineage>
        <taxon>Bacteria</taxon>
        <taxon>Pseudomonadati</taxon>
        <taxon>Bacteroidota</taxon>
        <taxon>Flavobacteriia</taxon>
        <taxon>Flavobacteriales</taxon>
        <taxon>Flavobacteriaceae</taxon>
        <taxon>Flavobacterium</taxon>
    </lineage>
</organism>
<accession>A0A6J4GQL8</accession>
<dbReference type="EC" id="2.7.1.39" evidence="3"/>
<dbReference type="InterPro" id="IPR011009">
    <property type="entry name" value="Kinase-like_dom_sf"/>
</dbReference>
<reference evidence="3 4" key="1">
    <citation type="submission" date="2020-02" db="EMBL/GenBank/DDBJ databases">
        <authorList>
            <person name="Criscuolo A."/>
        </authorList>
    </citation>
    <scope>NUCLEOTIDE SEQUENCE [LARGE SCALE GENOMIC DNA]</scope>
    <source>
        <strain evidence="3">CIP105534</strain>
    </source>
</reference>
<dbReference type="PANTHER" id="PTHR21064">
    <property type="entry name" value="AMINOGLYCOSIDE PHOSPHOTRANSFERASE DOMAIN-CONTAINING PROTEIN-RELATED"/>
    <property type="match status" value="1"/>
</dbReference>
<keyword evidence="4" id="KW-1185">Reference proteome</keyword>
<keyword evidence="3" id="KW-0418">Kinase</keyword>
<evidence type="ECO:0000259" key="2">
    <source>
        <dbReference type="Pfam" id="PF01636"/>
    </source>
</evidence>
<dbReference type="RefSeq" id="WP_173972004.1">
    <property type="nucleotide sequence ID" value="NZ_CADCSU010000125.1"/>
</dbReference>
<dbReference type="Proteomes" id="UP000479938">
    <property type="component" value="Unassembled WGS sequence"/>
</dbReference>
<dbReference type="SUPFAM" id="SSF56112">
    <property type="entry name" value="Protein kinase-like (PK-like)"/>
    <property type="match status" value="1"/>
</dbReference>
<proteinExistence type="inferred from homology"/>
<gene>
    <name evidence="3" type="primary">thrB_2</name>
    <name evidence="3" type="ORF">FLA105534_03519</name>
</gene>
<dbReference type="GO" id="GO:0009088">
    <property type="term" value="P:threonine biosynthetic process"/>
    <property type="evidence" value="ECO:0007669"/>
    <property type="project" value="TreeGrafter"/>
</dbReference>
<dbReference type="GO" id="GO:0004413">
    <property type="term" value="F:homoserine kinase activity"/>
    <property type="evidence" value="ECO:0007669"/>
    <property type="project" value="UniProtKB-EC"/>
</dbReference>
<comment type="similarity">
    <text evidence="1">Belongs to the pseudomonas-type ThrB family.</text>
</comment>
<dbReference type="Pfam" id="PF01636">
    <property type="entry name" value="APH"/>
    <property type="match status" value="1"/>
</dbReference>
<sequence>MKTFSVTSSIISSSDIADFVCEKYALSPNTTCRLLKTGINHTYRIDTDNESFIFRLYSCNWRTKQEIAEELKLLQLLKQNDIAVSYPISNRSENLINDINAPEGLRYAVLFSFAKGNKVLNFSEDIHSEIGTLMARIHQQTKGLKLNRITYTPEILLNQSLNYIKPFLSDETEEMQFLIETRFILEKELLNANTKLLRTGIVHMDIWFDNLNISDDNKVTLFDFDFCGNGWLCLDIAYYILQLHSTEKDDTERTAKINAFYKGYETIEKISDEEKRLIPILGVCMYYFYLGVQCNRFENWSNTFLNEVYLKRFIAVLIKGYYEKVT</sequence>
<dbReference type="Gene3D" id="3.90.1200.10">
    <property type="match status" value="1"/>
</dbReference>
<keyword evidence="3" id="KW-0808">Transferase</keyword>
<dbReference type="Gene3D" id="3.30.200.20">
    <property type="entry name" value="Phosphorylase Kinase, domain 1"/>
    <property type="match status" value="1"/>
</dbReference>
<evidence type="ECO:0000256" key="1">
    <source>
        <dbReference type="ARBA" id="ARBA00038240"/>
    </source>
</evidence>
<dbReference type="InterPro" id="IPR002575">
    <property type="entry name" value="Aminoglycoside_PTrfase"/>
</dbReference>
<dbReference type="EMBL" id="CADCSU010000125">
    <property type="protein sequence ID" value="CAA9201296.1"/>
    <property type="molecule type" value="Genomic_DNA"/>
</dbReference>